<dbReference type="GO" id="GO:0005634">
    <property type="term" value="C:nucleus"/>
    <property type="evidence" value="ECO:0007669"/>
    <property type="project" value="TreeGrafter"/>
</dbReference>
<dbReference type="Gene3D" id="3.40.50.150">
    <property type="entry name" value="Vaccinia Virus protein VP39"/>
    <property type="match status" value="1"/>
</dbReference>
<dbReference type="PANTHER" id="PTHR23108:SF0">
    <property type="entry name" value="METHYLTRANSFERASE-LIKE PROTEIN 22"/>
    <property type="match status" value="1"/>
</dbReference>
<dbReference type="Proteomes" id="UP000600918">
    <property type="component" value="Unassembled WGS sequence"/>
</dbReference>
<evidence type="ECO:0000313" key="2">
    <source>
        <dbReference type="Proteomes" id="UP000600918"/>
    </source>
</evidence>
<reference evidence="1" key="1">
    <citation type="journal article" date="2020" name="G3 (Bethesda)">
        <title>High-Quality Assemblies for Three Invasive Social Wasps from the &lt;i&gt;Vespula&lt;/i&gt; Genus.</title>
        <authorList>
            <person name="Harrop T.W.R."/>
            <person name="Guhlin J."/>
            <person name="McLaughlin G.M."/>
            <person name="Permina E."/>
            <person name="Stockwell P."/>
            <person name="Gilligan J."/>
            <person name="Le Lec M.F."/>
            <person name="Gruber M.A.M."/>
            <person name="Quinn O."/>
            <person name="Lovegrove M."/>
            <person name="Duncan E.J."/>
            <person name="Remnant E.J."/>
            <person name="Van Eeckhoven J."/>
            <person name="Graham B."/>
            <person name="Knapp R.A."/>
            <person name="Langford K.W."/>
            <person name="Kronenberg Z."/>
            <person name="Press M.O."/>
            <person name="Eacker S.M."/>
            <person name="Wilson-Rankin E.E."/>
            <person name="Purcell J."/>
            <person name="Lester P.J."/>
            <person name="Dearden P.K."/>
        </authorList>
    </citation>
    <scope>NUCLEOTIDE SEQUENCE</scope>
    <source>
        <strain evidence="1">Volc-1</strain>
    </source>
</reference>
<dbReference type="InterPro" id="IPR038899">
    <property type="entry name" value="METTL22"/>
</dbReference>
<dbReference type="GO" id="GO:0008276">
    <property type="term" value="F:protein methyltransferase activity"/>
    <property type="evidence" value="ECO:0007669"/>
    <property type="project" value="InterPro"/>
</dbReference>
<dbReference type="PANTHER" id="PTHR23108">
    <property type="entry name" value="METHYLTRANSFERASE-RELATED"/>
    <property type="match status" value="1"/>
</dbReference>
<sequence length="294" mass="34438">MFVTLYSEVRMSIHKITSEIFLEDDKHSEKLTNNGAITQFIFKCPSYMIKSKSKIKAIEYDEDDDLNIDRDEESVLYIEHSVSTELQMVGLQVWRGALLLADYILSNPDLFKEKIIMELGSGVGLTSIIASFLAKEIICTDINLGEILKLVKRNFMRNISYVKCKFHIEELNFLNLKWSKSLEEKVNMTDIFIAADVIYDDVITNGFVTTLEKLLSKEVPKTAYIALEKRYVFTVANMETVAPMYEEFLRCIQRRNLNWNIEYVKIDFPRFFKYERVQHMILMKIENKINIKDK</sequence>
<dbReference type="InterPro" id="IPR019410">
    <property type="entry name" value="Methyltransf_16"/>
</dbReference>
<dbReference type="Pfam" id="PF10294">
    <property type="entry name" value="Methyltransf_16"/>
    <property type="match status" value="1"/>
</dbReference>
<organism evidence="1 2">
    <name type="scientific">Vespula pensylvanica</name>
    <name type="common">Western yellow jacket</name>
    <name type="synonym">Wasp</name>
    <dbReference type="NCBI Taxonomy" id="30213"/>
    <lineage>
        <taxon>Eukaryota</taxon>
        <taxon>Metazoa</taxon>
        <taxon>Ecdysozoa</taxon>
        <taxon>Arthropoda</taxon>
        <taxon>Hexapoda</taxon>
        <taxon>Insecta</taxon>
        <taxon>Pterygota</taxon>
        <taxon>Neoptera</taxon>
        <taxon>Endopterygota</taxon>
        <taxon>Hymenoptera</taxon>
        <taxon>Apocrita</taxon>
        <taxon>Aculeata</taxon>
        <taxon>Vespoidea</taxon>
        <taxon>Vespidae</taxon>
        <taxon>Vespinae</taxon>
        <taxon>Vespula</taxon>
    </lineage>
</organism>
<protein>
    <recommendedName>
        <fullName evidence="3">Methyltransferase-like protein 22</fullName>
    </recommendedName>
</protein>
<evidence type="ECO:0008006" key="3">
    <source>
        <dbReference type="Google" id="ProtNLM"/>
    </source>
</evidence>
<proteinExistence type="predicted"/>
<keyword evidence="2" id="KW-1185">Reference proteome</keyword>
<gene>
    <name evidence="1" type="ORF">H0235_013515</name>
</gene>
<name>A0A834KQ56_VESPE</name>
<dbReference type="AlphaFoldDB" id="A0A834KQ56"/>
<comment type="caution">
    <text evidence="1">The sequence shown here is derived from an EMBL/GenBank/DDBJ whole genome shotgun (WGS) entry which is preliminary data.</text>
</comment>
<accession>A0A834KQ56</accession>
<dbReference type="EMBL" id="JACSDY010000013">
    <property type="protein sequence ID" value="KAF7410908.1"/>
    <property type="molecule type" value="Genomic_DNA"/>
</dbReference>
<dbReference type="SUPFAM" id="SSF53335">
    <property type="entry name" value="S-adenosyl-L-methionine-dependent methyltransferases"/>
    <property type="match status" value="1"/>
</dbReference>
<dbReference type="InterPro" id="IPR029063">
    <property type="entry name" value="SAM-dependent_MTases_sf"/>
</dbReference>
<evidence type="ECO:0000313" key="1">
    <source>
        <dbReference type="EMBL" id="KAF7410908.1"/>
    </source>
</evidence>